<evidence type="ECO:0000256" key="2">
    <source>
        <dbReference type="ARBA" id="ARBA00007069"/>
    </source>
</evidence>
<feature type="transmembrane region" description="Helical" evidence="8">
    <location>
        <begin position="155"/>
        <end position="186"/>
    </location>
</feature>
<dbReference type="Gene3D" id="1.10.3720.10">
    <property type="entry name" value="MetI-like"/>
    <property type="match status" value="1"/>
</dbReference>
<dbReference type="CDD" id="cd06261">
    <property type="entry name" value="TM_PBP2"/>
    <property type="match status" value="1"/>
</dbReference>
<comment type="subcellular location">
    <subcellularLocation>
        <location evidence="1 8">Cell membrane</location>
        <topology evidence="1 8">Multi-pass membrane protein</topology>
    </subcellularLocation>
</comment>
<evidence type="ECO:0000256" key="4">
    <source>
        <dbReference type="ARBA" id="ARBA00022475"/>
    </source>
</evidence>
<dbReference type="Proteomes" id="UP000199428">
    <property type="component" value="Unassembled WGS sequence"/>
</dbReference>
<evidence type="ECO:0000256" key="1">
    <source>
        <dbReference type="ARBA" id="ARBA00004651"/>
    </source>
</evidence>
<dbReference type="AlphaFoldDB" id="A0A1G5RWD8"/>
<dbReference type="EMBL" id="FMWK01000004">
    <property type="protein sequence ID" value="SCZ78050.1"/>
    <property type="molecule type" value="Genomic_DNA"/>
</dbReference>
<dbReference type="InterPro" id="IPR051322">
    <property type="entry name" value="AA_ABC_Transporter_Permease"/>
</dbReference>
<keyword evidence="5 8" id="KW-0812">Transmembrane</keyword>
<evidence type="ECO:0000313" key="10">
    <source>
        <dbReference type="EMBL" id="SCZ78050.1"/>
    </source>
</evidence>
<evidence type="ECO:0000256" key="5">
    <source>
        <dbReference type="ARBA" id="ARBA00022692"/>
    </source>
</evidence>
<dbReference type="SUPFAM" id="SSF161098">
    <property type="entry name" value="MetI-like"/>
    <property type="match status" value="1"/>
</dbReference>
<evidence type="ECO:0000256" key="6">
    <source>
        <dbReference type="ARBA" id="ARBA00022989"/>
    </source>
</evidence>
<dbReference type="GO" id="GO:0048473">
    <property type="term" value="P:D-methionine transmembrane transport"/>
    <property type="evidence" value="ECO:0007669"/>
    <property type="project" value="TreeGrafter"/>
</dbReference>
<evidence type="ECO:0000256" key="3">
    <source>
        <dbReference type="ARBA" id="ARBA00022448"/>
    </source>
</evidence>
<dbReference type="PANTHER" id="PTHR30450">
    <property type="entry name" value="ABC TRANSPORTER PERMEASE"/>
    <property type="match status" value="1"/>
</dbReference>
<dbReference type="Pfam" id="PF00528">
    <property type="entry name" value="BPD_transp_1"/>
    <property type="match status" value="1"/>
</dbReference>
<feature type="transmembrane region" description="Helical" evidence="8">
    <location>
        <begin position="61"/>
        <end position="85"/>
    </location>
</feature>
<feature type="transmembrane region" description="Helical" evidence="8">
    <location>
        <begin position="26"/>
        <end position="49"/>
    </location>
</feature>
<protein>
    <submittedName>
        <fullName evidence="10">D-methionine transport system permease protein</fullName>
    </submittedName>
</protein>
<feature type="domain" description="ABC transmembrane type-1" evidence="9">
    <location>
        <begin position="22"/>
        <end position="215"/>
    </location>
</feature>
<keyword evidence="3 8" id="KW-0813">Transport</keyword>
<feature type="transmembrane region" description="Helical" evidence="8">
    <location>
        <begin position="91"/>
        <end position="113"/>
    </location>
</feature>
<evidence type="ECO:0000313" key="11">
    <source>
        <dbReference type="Proteomes" id="UP000199428"/>
    </source>
</evidence>
<dbReference type="PROSITE" id="PS50928">
    <property type="entry name" value="ABC_TM1"/>
    <property type="match status" value="1"/>
</dbReference>
<name>A0A1G5RWD8_PSEXY</name>
<feature type="transmembrane region" description="Helical" evidence="8">
    <location>
        <begin position="198"/>
        <end position="220"/>
    </location>
</feature>
<keyword evidence="7 8" id="KW-0472">Membrane</keyword>
<dbReference type="FunFam" id="1.10.3720.10:FF:000002">
    <property type="entry name" value="D-methionine ABC transporter permease MetI"/>
    <property type="match status" value="1"/>
</dbReference>
<dbReference type="InterPro" id="IPR035906">
    <property type="entry name" value="MetI-like_sf"/>
</dbReference>
<dbReference type="RefSeq" id="WP_051194747.1">
    <property type="nucleotide sequence ID" value="NZ_FMWK01000004.1"/>
</dbReference>
<proteinExistence type="inferred from homology"/>
<comment type="similarity">
    <text evidence="2">Belongs to the binding-protein-dependent transport system permease family. CysTW subfamily.</text>
</comment>
<reference evidence="10 11" key="1">
    <citation type="submission" date="2016-10" db="EMBL/GenBank/DDBJ databases">
        <authorList>
            <person name="de Groot N.N."/>
        </authorList>
    </citation>
    <scope>NUCLEOTIDE SEQUENCE [LARGE SCALE GENOMIC DNA]</scope>
    <source>
        <strain evidence="10 11">DSM 10317</strain>
    </source>
</reference>
<organism evidence="10 11">
    <name type="scientific">Pseudobutyrivibrio xylanivorans</name>
    <dbReference type="NCBI Taxonomy" id="185007"/>
    <lineage>
        <taxon>Bacteria</taxon>
        <taxon>Bacillati</taxon>
        <taxon>Bacillota</taxon>
        <taxon>Clostridia</taxon>
        <taxon>Lachnospirales</taxon>
        <taxon>Lachnospiraceae</taxon>
        <taxon>Pseudobutyrivibrio</taxon>
    </lineage>
</organism>
<sequence>MSSILSYLGLDPRLGEVIIAGIGETFYMVVISTVAAYIIGIPVGVILYITGKGGIRENGIINGILSFIVNVLRAVPFLILVVTVLPITRAIVHTTIGCNATIVPLVIAAAPFVGRMVESSLKEVDEGVIEAAKAMGSSNWQIISKVLIPEARPSLLVGFTIAFATILGYSAMAGIMGAGGLGAIAINYGYYRFQPDVMWVAVVLLVIFVIVFQEGGLRLVNKIDRRIKK</sequence>
<evidence type="ECO:0000256" key="8">
    <source>
        <dbReference type="RuleBase" id="RU363032"/>
    </source>
</evidence>
<keyword evidence="6 8" id="KW-1133">Transmembrane helix</keyword>
<dbReference type="GO" id="GO:0005886">
    <property type="term" value="C:plasma membrane"/>
    <property type="evidence" value="ECO:0007669"/>
    <property type="project" value="UniProtKB-SubCell"/>
</dbReference>
<evidence type="ECO:0000256" key="7">
    <source>
        <dbReference type="ARBA" id="ARBA00023136"/>
    </source>
</evidence>
<evidence type="ECO:0000259" key="9">
    <source>
        <dbReference type="PROSITE" id="PS50928"/>
    </source>
</evidence>
<dbReference type="PANTHER" id="PTHR30450:SF1">
    <property type="entry name" value="D-METHIONINE TRANSPORT SYSTEM PERMEASE PROTEIN METI-RELATED"/>
    <property type="match status" value="1"/>
</dbReference>
<keyword evidence="4" id="KW-1003">Cell membrane</keyword>
<gene>
    <name evidence="10" type="ORF">SAMN02910350_01096</name>
</gene>
<accession>A0A1G5RWD8</accession>
<dbReference type="InterPro" id="IPR000515">
    <property type="entry name" value="MetI-like"/>
</dbReference>